<evidence type="ECO:0000313" key="1">
    <source>
        <dbReference type="EMBL" id="KIE11403.1"/>
    </source>
</evidence>
<proteinExistence type="predicted"/>
<dbReference type="AlphaFoldDB" id="A0A0C1R6V5"/>
<dbReference type="EMBL" id="JHEG02000048">
    <property type="protein sequence ID" value="KIE11403.1"/>
    <property type="molecule type" value="Genomic_DNA"/>
</dbReference>
<dbReference type="InterPro" id="IPR036736">
    <property type="entry name" value="ACP-like_sf"/>
</dbReference>
<reference evidence="1" key="1">
    <citation type="journal article" date="2015" name="Genome Announc.">
        <title>Draft Genome Sequence of Tolypothrix boutellei Strain VB521301.</title>
        <authorList>
            <person name="Chandrababunaidu M.M."/>
            <person name="Singh D."/>
            <person name="Sen D."/>
            <person name="Bhan S."/>
            <person name="Das S."/>
            <person name="Gupta A."/>
            <person name="Adhikary S.P."/>
            <person name="Tripathy S."/>
        </authorList>
    </citation>
    <scope>NUCLEOTIDE SEQUENCE</scope>
    <source>
        <strain evidence="1">VB521301</strain>
    </source>
</reference>
<protein>
    <submittedName>
        <fullName evidence="1">Uncharacterized protein</fullName>
    </submittedName>
</protein>
<accession>A0A0C1R6V5</accession>
<dbReference type="RefSeq" id="WP_050045977.1">
    <property type="nucleotide sequence ID" value="NZ_JHEG04000001.1"/>
</dbReference>
<name>A0A0C1R6V5_9CYAN</name>
<gene>
    <name evidence="1" type="ORF">DA73_0223880</name>
</gene>
<comment type="caution">
    <text evidence="1">The sequence shown here is derived from an EMBL/GenBank/DDBJ whole genome shotgun (WGS) entry which is preliminary data.</text>
</comment>
<organism evidence="1">
    <name type="scientific">Tolypothrix bouteillei VB521301</name>
    <dbReference type="NCBI Taxonomy" id="1479485"/>
    <lineage>
        <taxon>Bacteria</taxon>
        <taxon>Bacillati</taxon>
        <taxon>Cyanobacteriota</taxon>
        <taxon>Cyanophyceae</taxon>
        <taxon>Nostocales</taxon>
        <taxon>Tolypothrichaceae</taxon>
        <taxon>Tolypothrix</taxon>
    </lineage>
</organism>
<dbReference type="Gene3D" id="1.10.1200.10">
    <property type="entry name" value="ACP-like"/>
    <property type="match status" value="1"/>
</dbReference>
<sequence length="257" mass="30083">MNIEATVFRLLRDSMGKPDRKLVLSDRLIKDLQIDCDDLIFAYIIPLMQQLDIDIPDPEWLEIYTVGDIIYLLKKYKKIQEEARKRADTDWKNKSPVRWVTGRLDLNKPVLTKGLIFYPRYCFITYPEHENFYDTYNQRIDELIDREGIPDWSPLKRIPERAIALEILTKTGQNLSNFTHSSIVEKNLIKSVLNKWESGQPVIWSRLPDKAILLLGGNVSEKVGRIDVLDTEHMAWLASLEFLRKHCPTMPWDVQAN</sequence>